<feature type="region of interest" description="Disordered" evidence="1">
    <location>
        <begin position="84"/>
        <end position="133"/>
    </location>
</feature>
<sequence>MTTPSNQFADIAKRSQEALTAAARTWAETLQGFASSVTGGQRSLPDAHAVVDNTFNFLEQMLENQRRLMHSLLSSGAQAAEAVTEQAARAADSGTAHTVSAAEAVADKAAEASEDVGAKASSTARSARDAAKK</sequence>
<evidence type="ECO:0000256" key="1">
    <source>
        <dbReference type="SAM" id="MobiDB-lite"/>
    </source>
</evidence>
<dbReference type="Proteomes" id="UP000820669">
    <property type="component" value="Unassembled WGS sequence"/>
</dbReference>
<dbReference type="EMBL" id="JAAXLA010000026">
    <property type="protein sequence ID" value="NMH98690.1"/>
    <property type="molecule type" value="Genomic_DNA"/>
</dbReference>
<reference evidence="2 3" key="1">
    <citation type="submission" date="2020-04" db="EMBL/GenBank/DDBJ databases">
        <authorList>
            <person name="Klaysubun C."/>
            <person name="Duangmal K."/>
            <person name="Lipun K."/>
        </authorList>
    </citation>
    <scope>NUCLEOTIDE SEQUENCE [LARGE SCALE GENOMIC DNA]</scope>
    <source>
        <strain evidence="2 3">K10HN5</strain>
    </source>
</reference>
<keyword evidence="3" id="KW-1185">Reference proteome</keyword>
<evidence type="ECO:0008006" key="4">
    <source>
        <dbReference type="Google" id="ProtNLM"/>
    </source>
</evidence>
<evidence type="ECO:0000313" key="2">
    <source>
        <dbReference type="EMBL" id="NMH98690.1"/>
    </source>
</evidence>
<evidence type="ECO:0000313" key="3">
    <source>
        <dbReference type="Proteomes" id="UP000820669"/>
    </source>
</evidence>
<organism evidence="2 3">
    <name type="scientific">Pseudonocardia acidicola</name>
    <dbReference type="NCBI Taxonomy" id="2724939"/>
    <lineage>
        <taxon>Bacteria</taxon>
        <taxon>Bacillati</taxon>
        <taxon>Actinomycetota</taxon>
        <taxon>Actinomycetes</taxon>
        <taxon>Pseudonocardiales</taxon>
        <taxon>Pseudonocardiaceae</taxon>
        <taxon>Pseudonocardia</taxon>
    </lineage>
</organism>
<dbReference type="RefSeq" id="WP_169382141.1">
    <property type="nucleotide sequence ID" value="NZ_JAAXLA010000026.1"/>
</dbReference>
<gene>
    <name evidence="2" type="ORF">HF526_15440</name>
</gene>
<accession>A0ABX1SAV3</accession>
<name>A0ABX1SAV3_9PSEU</name>
<comment type="caution">
    <text evidence="2">The sequence shown here is derived from an EMBL/GenBank/DDBJ whole genome shotgun (WGS) entry which is preliminary data.</text>
</comment>
<proteinExistence type="predicted"/>
<protein>
    <recommendedName>
        <fullName evidence="4">Phasin domain-containing protein</fullName>
    </recommendedName>
</protein>